<proteinExistence type="predicted"/>
<comment type="caution">
    <text evidence="1">The sequence shown here is derived from an EMBL/GenBank/DDBJ whole genome shotgun (WGS) entry which is preliminary data.</text>
</comment>
<evidence type="ECO:0000313" key="2">
    <source>
        <dbReference type="Proteomes" id="UP001153331"/>
    </source>
</evidence>
<protein>
    <submittedName>
        <fullName evidence="1">Uncharacterized protein</fullName>
    </submittedName>
</protein>
<evidence type="ECO:0000313" key="1">
    <source>
        <dbReference type="EMBL" id="KAJ8108504.1"/>
    </source>
</evidence>
<name>A0ACC2HZY2_9PLEO</name>
<reference evidence="1" key="1">
    <citation type="submission" date="2022-11" db="EMBL/GenBank/DDBJ databases">
        <title>Genome Sequence of Boeremia exigua.</title>
        <authorList>
            <person name="Buettner E."/>
        </authorList>
    </citation>
    <scope>NUCLEOTIDE SEQUENCE</scope>
    <source>
        <strain evidence="1">CU02</strain>
    </source>
</reference>
<dbReference type="EMBL" id="JAPHNI010000739">
    <property type="protein sequence ID" value="KAJ8108504.1"/>
    <property type="molecule type" value="Genomic_DNA"/>
</dbReference>
<accession>A0ACC2HZY2</accession>
<sequence>MSAGGHFVLWCRPAKVGKRPAAWSENRLKTSTSSLATTRAAILKVEAAEMDNPATDLYSANFGSVPYLICNETPIDVYSELQHSSTALRLLDLRVVQRGIRGGTYLLLMIVQYVSKTPI</sequence>
<organism evidence="1 2">
    <name type="scientific">Boeremia exigua</name>
    <dbReference type="NCBI Taxonomy" id="749465"/>
    <lineage>
        <taxon>Eukaryota</taxon>
        <taxon>Fungi</taxon>
        <taxon>Dikarya</taxon>
        <taxon>Ascomycota</taxon>
        <taxon>Pezizomycotina</taxon>
        <taxon>Dothideomycetes</taxon>
        <taxon>Pleosporomycetidae</taxon>
        <taxon>Pleosporales</taxon>
        <taxon>Pleosporineae</taxon>
        <taxon>Didymellaceae</taxon>
        <taxon>Boeremia</taxon>
    </lineage>
</organism>
<gene>
    <name evidence="1" type="ORF">OPT61_g8125</name>
</gene>
<keyword evidence="2" id="KW-1185">Reference proteome</keyword>
<dbReference type="Proteomes" id="UP001153331">
    <property type="component" value="Unassembled WGS sequence"/>
</dbReference>